<protein>
    <recommendedName>
        <fullName evidence="2">Cell shape-determining protein MreC</fullName>
    </recommendedName>
    <alternativeName>
        <fullName evidence="4">Cell shape protein MreC</fullName>
    </alternativeName>
</protein>
<dbReference type="EMBL" id="MEVN01000004">
    <property type="protein sequence ID" value="OGC57847.1"/>
    <property type="molecule type" value="Genomic_DNA"/>
</dbReference>
<dbReference type="AlphaFoldDB" id="A0A1F4VKN8"/>
<dbReference type="GO" id="GO:0005886">
    <property type="term" value="C:plasma membrane"/>
    <property type="evidence" value="ECO:0007669"/>
    <property type="project" value="TreeGrafter"/>
</dbReference>
<dbReference type="Gene3D" id="2.40.10.340">
    <property type="entry name" value="Rod shape-determining protein MreC, domain 1"/>
    <property type="match status" value="1"/>
</dbReference>
<evidence type="ECO:0000259" key="5">
    <source>
        <dbReference type="Pfam" id="PF04085"/>
    </source>
</evidence>
<dbReference type="PANTHER" id="PTHR34138">
    <property type="entry name" value="CELL SHAPE-DETERMINING PROTEIN MREC"/>
    <property type="match status" value="1"/>
</dbReference>
<dbReference type="InterPro" id="IPR007221">
    <property type="entry name" value="MreC"/>
</dbReference>
<dbReference type="Gene3D" id="2.40.10.350">
    <property type="entry name" value="Rod shape-determining protein MreC, domain 2"/>
    <property type="match status" value="1"/>
</dbReference>
<comment type="caution">
    <text evidence="6">The sequence shown here is derived from an EMBL/GenBank/DDBJ whole genome shotgun (WGS) entry which is preliminary data.</text>
</comment>
<evidence type="ECO:0000256" key="4">
    <source>
        <dbReference type="ARBA" id="ARBA00032089"/>
    </source>
</evidence>
<dbReference type="PIRSF" id="PIRSF038471">
    <property type="entry name" value="MreC"/>
    <property type="match status" value="1"/>
</dbReference>
<organism evidence="6 7">
    <name type="scientific">candidate division WWE3 bacterium RIFCSPLOWO2_12_FULL_36_10</name>
    <dbReference type="NCBI Taxonomy" id="1802630"/>
    <lineage>
        <taxon>Bacteria</taxon>
        <taxon>Katanobacteria</taxon>
    </lineage>
</organism>
<proteinExistence type="inferred from homology"/>
<feature type="domain" description="Rod shape-determining protein MreC beta-barrel core" evidence="5">
    <location>
        <begin position="115"/>
        <end position="262"/>
    </location>
</feature>
<dbReference type="Pfam" id="PF04085">
    <property type="entry name" value="MreC"/>
    <property type="match status" value="1"/>
</dbReference>
<evidence type="ECO:0000313" key="7">
    <source>
        <dbReference type="Proteomes" id="UP000177763"/>
    </source>
</evidence>
<sequence>MRYLIISLIIVFLGFFGLLNFAISGFQLILNPIQFGLKETAVQIKDGINFFQNVKNVHNEYLNVLTENASLKSELISLRFLSDENKLLRDQLKLNEELLGNSGGGKITSFVLAKVLGNPQDITGSSIILNKGTRDGIKKGGNVIIGNNLVGLITEISERRSVASLITSPKVSMTVYDISVENKTEGLVVGQYGTLAEMTRILPSEYIQKGDLIVTSGKDGIFEPGFVVGEVKEVSELASEPLKSANLKTLVDFSKLTKVFIVLN</sequence>
<dbReference type="InterPro" id="IPR042175">
    <property type="entry name" value="Cell/Rod_MreC_2"/>
</dbReference>
<dbReference type="GO" id="GO:0008360">
    <property type="term" value="P:regulation of cell shape"/>
    <property type="evidence" value="ECO:0007669"/>
    <property type="project" value="UniProtKB-KW"/>
</dbReference>
<gene>
    <name evidence="6" type="ORF">A3H26_00090</name>
</gene>
<accession>A0A1F4VKN8</accession>
<dbReference type="STRING" id="1802630.A3H26_00090"/>
<evidence type="ECO:0000313" key="6">
    <source>
        <dbReference type="EMBL" id="OGC57847.1"/>
    </source>
</evidence>
<evidence type="ECO:0000256" key="1">
    <source>
        <dbReference type="ARBA" id="ARBA00009369"/>
    </source>
</evidence>
<comment type="similarity">
    <text evidence="1">Belongs to the MreC family.</text>
</comment>
<evidence type="ECO:0000256" key="3">
    <source>
        <dbReference type="ARBA" id="ARBA00022960"/>
    </source>
</evidence>
<evidence type="ECO:0000256" key="2">
    <source>
        <dbReference type="ARBA" id="ARBA00013855"/>
    </source>
</evidence>
<dbReference type="PANTHER" id="PTHR34138:SF1">
    <property type="entry name" value="CELL SHAPE-DETERMINING PROTEIN MREC"/>
    <property type="match status" value="1"/>
</dbReference>
<dbReference type="Proteomes" id="UP000177763">
    <property type="component" value="Unassembled WGS sequence"/>
</dbReference>
<name>A0A1F4VKN8_UNCKA</name>
<dbReference type="InterPro" id="IPR042177">
    <property type="entry name" value="Cell/Rod_1"/>
</dbReference>
<reference evidence="6 7" key="1">
    <citation type="journal article" date="2016" name="Nat. Commun.">
        <title>Thousands of microbial genomes shed light on interconnected biogeochemical processes in an aquifer system.</title>
        <authorList>
            <person name="Anantharaman K."/>
            <person name="Brown C.T."/>
            <person name="Hug L.A."/>
            <person name="Sharon I."/>
            <person name="Castelle C.J."/>
            <person name="Probst A.J."/>
            <person name="Thomas B.C."/>
            <person name="Singh A."/>
            <person name="Wilkins M.J."/>
            <person name="Karaoz U."/>
            <person name="Brodie E.L."/>
            <person name="Williams K.H."/>
            <person name="Hubbard S.S."/>
            <person name="Banfield J.F."/>
        </authorList>
    </citation>
    <scope>NUCLEOTIDE SEQUENCE [LARGE SCALE GENOMIC DNA]</scope>
</reference>
<keyword evidence="3" id="KW-0133">Cell shape</keyword>
<dbReference type="InterPro" id="IPR055342">
    <property type="entry name" value="MreC_beta-barrel_core"/>
</dbReference>